<organism evidence="10">
    <name type="scientific">Staphylothermus marinus</name>
    <dbReference type="NCBI Taxonomy" id="2280"/>
    <lineage>
        <taxon>Archaea</taxon>
        <taxon>Thermoproteota</taxon>
        <taxon>Thermoprotei</taxon>
        <taxon>Desulfurococcales</taxon>
        <taxon>Desulfurococcaceae</taxon>
        <taxon>Staphylothermus</taxon>
    </lineage>
</organism>
<dbReference type="GO" id="GO:0004820">
    <property type="term" value="F:glycine-tRNA ligase activity"/>
    <property type="evidence" value="ECO:0007669"/>
    <property type="project" value="UniProtKB-EC"/>
</dbReference>
<dbReference type="InterPro" id="IPR027031">
    <property type="entry name" value="Gly-tRNA_synthase/POLG2"/>
</dbReference>
<reference evidence="10" key="1">
    <citation type="journal article" date="2020" name="mSystems">
        <title>Genome- and Community-Level Interaction Insights into Carbon Utilization and Element Cycling Functions of Hydrothermarchaeota in Hydrothermal Sediment.</title>
        <authorList>
            <person name="Zhou Z."/>
            <person name="Liu Y."/>
            <person name="Xu W."/>
            <person name="Pan J."/>
            <person name="Luo Z.H."/>
            <person name="Li M."/>
        </authorList>
    </citation>
    <scope>NUCLEOTIDE SEQUENCE [LARGE SCALE GENOMIC DNA]</scope>
    <source>
        <strain evidence="10">SpSt-648</strain>
    </source>
</reference>
<keyword evidence="5" id="KW-0067">ATP-binding</keyword>
<evidence type="ECO:0000256" key="6">
    <source>
        <dbReference type="ARBA" id="ARBA00022917"/>
    </source>
</evidence>
<evidence type="ECO:0000256" key="3">
    <source>
        <dbReference type="ARBA" id="ARBA00022598"/>
    </source>
</evidence>
<dbReference type="Gene3D" id="3.30.930.10">
    <property type="entry name" value="Bira Bifunctional Protein, Domain 2"/>
    <property type="match status" value="1"/>
</dbReference>
<evidence type="ECO:0000313" key="10">
    <source>
        <dbReference type="EMBL" id="HGQ74316.1"/>
    </source>
</evidence>
<dbReference type="CDD" id="cd00858">
    <property type="entry name" value="GlyRS_anticodon"/>
    <property type="match status" value="1"/>
</dbReference>
<accession>A0A7C4JLW1</accession>
<keyword evidence="3 10" id="KW-0436">Ligase</keyword>
<dbReference type="GO" id="GO:0006426">
    <property type="term" value="P:glycyl-tRNA aminoacylation"/>
    <property type="evidence" value="ECO:0007669"/>
    <property type="project" value="InterPro"/>
</dbReference>
<dbReference type="PANTHER" id="PTHR10745:SF0">
    <property type="entry name" value="GLYCINE--TRNA LIGASE"/>
    <property type="match status" value="1"/>
</dbReference>
<evidence type="ECO:0000256" key="8">
    <source>
        <dbReference type="ARBA" id="ARBA00030057"/>
    </source>
</evidence>
<dbReference type="FunFam" id="3.30.40.230:FF:000005">
    <property type="entry name" value="Glycine--tRNA ligase"/>
    <property type="match status" value="1"/>
</dbReference>
<dbReference type="EMBL" id="DTBP01000035">
    <property type="protein sequence ID" value="HGQ74316.1"/>
    <property type="molecule type" value="Genomic_DNA"/>
</dbReference>
<dbReference type="InterPro" id="IPR006195">
    <property type="entry name" value="aa-tRNA-synth_II"/>
</dbReference>
<keyword evidence="4" id="KW-0547">Nucleotide-binding</keyword>
<proteinExistence type="predicted"/>
<evidence type="ECO:0000259" key="9">
    <source>
        <dbReference type="PROSITE" id="PS50862"/>
    </source>
</evidence>
<evidence type="ECO:0000256" key="2">
    <source>
        <dbReference type="ARBA" id="ARBA00022490"/>
    </source>
</evidence>
<dbReference type="GO" id="GO:0005524">
    <property type="term" value="F:ATP binding"/>
    <property type="evidence" value="ECO:0007669"/>
    <property type="project" value="UniProtKB-KW"/>
</dbReference>
<dbReference type="Pfam" id="PF03129">
    <property type="entry name" value="HGTP_anticodon"/>
    <property type="match status" value="1"/>
</dbReference>
<dbReference type="GO" id="GO:0005737">
    <property type="term" value="C:cytoplasm"/>
    <property type="evidence" value="ECO:0007669"/>
    <property type="project" value="InterPro"/>
</dbReference>
<evidence type="ECO:0000256" key="5">
    <source>
        <dbReference type="ARBA" id="ARBA00022840"/>
    </source>
</evidence>
<dbReference type="InterPro" id="IPR002314">
    <property type="entry name" value="aa-tRNA-synt_IIb"/>
</dbReference>
<dbReference type="NCBIfam" id="NF003211">
    <property type="entry name" value="PRK04173.1"/>
    <property type="match status" value="1"/>
</dbReference>
<protein>
    <recommendedName>
        <fullName evidence="1">glycine--tRNA ligase</fullName>
        <ecNumber evidence="1">6.1.1.14</ecNumber>
    </recommendedName>
    <alternativeName>
        <fullName evidence="8">Diadenosine tetraphosphate synthetase</fullName>
    </alternativeName>
</protein>
<dbReference type="AlphaFoldDB" id="A0A7C4JLW1"/>
<feature type="domain" description="Aminoacyl-transfer RNA synthetases class-II family profile" evidence="9">
    <location>
        <begin position="11"/>
        <end position="475"/>
    </location>
</feature>
<dbReference type="PANTHER" id="PTHR10745">
    <property type="entry name" value="GLYCYL-TRNA SYNTHETASE/DNA POLYMERASE SUBUNIT GAMMA-2"/>
    <property type="match status" value="1"/>
</dbReference>
<dbReference type="NCBIfam" id="TIGR00389">
    <property type="entry name" value="glyS_dimeric"/>
    <property type="match status" value="1"/>
</dbReference>
<comment type="caution">
    <text evidence="10">The sequence shown here is derived from an EMBL/GenBank/DDBJ whole genome shotgun (WGS) entry which is preliminary data.</text>
</comment>
<dbReference type="InterPro" id="IPR036621">
    <property type="entry name" value="Anticodon-bd_dom_sf"/>
</dbReference>
<dbReference type="Gene3D" id="3.40.50.800">
    <property type="entry name" value="Anticodon-binding domain"/>
    <property type="match status" value="1"/>
</dbReference>
<dbReference type="InterPro" id="IPR004154">
    <property type="entry name" value="Anticodon-bd"/>
</dbReference>
<name>A0A7C4JLW1_STAMA</name>
<keyword evidence="2" id="KW-0963">Cytoplasm</keyword>
<dbReference type="InterPro" id="IPR045864">
    <property type="entry name" value="aa-tRNA-synth_II/BPL/LPL"/>
</dbReference>
<evidence type="ECO:0000256" key="1">
    <source>
        <dbReference type="ARBA" id="ARBA00012829"/>
    </source>
</evidence>
<evidence type="ECO:0000256" key="4">
    <source>
        <dbReference type="ARBA" id="ARBA00022741"/>
    </source>
</evidence>
<evidence type="ECO:0000256" key="7">
    <source>
        <dbReference type="ARBA" id="ARBA00023146"/>
    </source>
</evidence>
<dbReference type="Pfam" id="PF00587">
    <property type="entry name" value="tRNA-synt_2b"/>
    <property type="match status" value="1"/>
</dbReference>
<dbReference type="EC" id="6.1.1.14" evidence="1"/>
<dbReference type="InterPro" id="IPR002315">
    <property type="entry name" value="tRNA-synt_gly"/>
</dbReference>
<gene>
    <name evidence="10" type="primary">glyS</name>
    <name evidence="10" type="ORF">ENU20_04495</name>
</gene>
<dbReference type="SUPFAM" id="SSF55681">
    <property type="entry name" value="Class II aaRS and biotin synthetases"/>
    <property type="match status" value="1"/>
</dbReference>
<dbReference type="PRINTS" id="PR01043">
    <property type="entry name" value="TRNASYNTHGLY"/>
</dbReference>
<dbReference type="SUPFAM" id="SSF52954">
    <property type="entry name" value="Class II aaRS ABD-related"/>
    <property type="match status" value="1"/>
</dbReference>
<dbReference type="PROSITE" id="PS50862">
    <property type="entry name" value="AA_TRNA_LIGASE_II"/>
    <property type="match status" value="1"/>
</dbReference>
<keyword evidence="6" id="KW-0648">Protein biosynthesis</keyword>
<dbReference type="Gene3D" id="3.30.40.230">
    <property type="match status" value="1"/>
</dbReference>
<sequence length="594" mass="68773">MVEQSVKDIYDLIVDLGKRRGLFWSSYEIYGGLAGFYDFGPVGVLIKRNIMNYWISFFVRETDLVVEIETPIITPRAVLQASGHEDHFTDPVVECLSCGRIFRADHLIEEQTNVKAEGLSLDELYRVIVEKNVKCPECGGNLSKPSNALLLFRTEIGPYKGSIGYIRPEAAQGMFTSFKNILNVVRYRLPIGVAQVGKVCRNEISPRQGLIRLREFTIMEFEFFFDPTKAYDDVSSVIDENVLNEKLNILSWEDKERGLTEAKPYTVKELIETGLIKTPWLAYWMGKGNIFVKSLGIPDKDIRFEEKGPFERAHYSEQTFDQEVYTQRFGWIEVAGYSYRTNYDLERHSKFSNADLTYFRKYDKPIDKVVKKLIPNPSRIREVTGESFPQIMKLISEADGELLMQQLIEKNYVEIGGFKLTRDCFVIKEDVVKIYGEKIFPHVVEPSFGLERLFYVVIEKSLTIDENRIVLRIKPFLAPYQVAVFPLLTSGDEKATRMVEIARKIHKKLLKSGFWSFYDEEGSIGRRYARADEIGIPYCVTIDHQTLEDKTVTIRDRDTRSQIRVHINELYDKLMNLINYKNRFESYLDGGLNE</sequence>
<keyword evidence="7" id="KW-0030">Aminoacyl-tRNA synthetase</keyword>